<evidence type="ECO:0008006" key="4">
    <source>
        <dbReference type="Google" id="ProtNLM"/>
    </source>
</evidence>
<evidence type="ECO:0000313" key="2">
    <source>
        <dbReference type="EMBL" id="SLM26177.1"/>
    </source>
</evidence>
<sequence>MHHPPRSAVRVCLVLALSALAAVSAQANERTLDGVNFTGPLITPNPAGMPAGHWYVEPYLVRVDSSSSFDHNGDRQRSSERSGAWAMVVPIAYGFSERVTGQVNLSASRAESGNARSRGFRAGDTTARLQYLLQAPSADGTTPAVSIALVQRFSTGSHDRITGNPLDAQGDGVQRTVAALAVQQVLWLGNDRPLRWRAQFSAGPAPSRTAISGTSVYGTEDGFQGHIARGSVLGLSVGAEYSFNERWVGVMEVAASRETGQRLTGFAPDAAGGVRPINEHRPASRNLTFAPAVEYHFSPSLGLIAGVEFTVAGRNTGRIISPQVALGMFF</sequence>
<dbReference type="RefSeq" id="WP_025874269.1">
    <property type="nucleotide sequence ID" value="NZ_CBXW010000002.1"/>
</dbReference>
<accession>A0A1W1H3K9</accession>
<evidence type="ECO:0000256" key="1">
    <source>
        <dbReference type="SAM" id="SignalP"/>
    </source>
</evidence>
<proteinExistence type="predicted"/>
<feature type="chain" id="PRO_5010731693" description="MetA-pathway of phenol degradation" evidence="1">
    <location>
        <begin position="28"/>
        <end position="330"/>
    </location>
</feature>
<reference evidence="3" key="1">
    <citation type="submission" date="2016-10" db="EMBL/GenBank/DDBJ databases">
        <authorList>
            <person name="Varghese N."/>
        </authorList>
    </citation>
    <scope>NUCLEOTIDE SEQUENCE [LARGE SCALE GENOMIC DNA]</scope>
    <source>
        <strain evidence="3">92MFCol6.1</strain>
    </source>
</reference>
<dbReference type="AlphaFoldDB" id="A0A1W1H3K9"/>
<dbReference type="Proteomes" id="UP000191133">
    <property type="component" value="Unassembled WGS sequence"/>
</dbReference>
<keyword evidence="1" id="KW-0732">Signal</keyword>
<evidence type="ECO:0000313" key="3">
    <source>
        <dbReference type="Proteomes" id="UP000191133"/>
    </source>
</evidence>
<protein>
    <recommendedName>
        <fullName evidence="4">MetA-pathway of phenol degradation</fullName>
    </recommendedName>
</protein>
<name>A0A1W1H3K9_9GAMM</name>
<feature type="signal peptide" evidence="1">
    <location>
        <begin position="1"/>
        <end position="27"/>
    </location>
</feature>
<organism evidence="2 3">
    <name type="scientific">Stenotrophomonas indicatrix</name>
    <dbReference type="NCBI Taxonomy" id="2045451"/>
    <lineage>
        <taxon>Bacteria</taxon>
        <taxon>Pseudomonadati</taxon>
        <taxon>Pseudomonadota</taxon>
        <taxon>Gammaproteobacteria</taxon>
        <taxon>Lysobacterales</taxon>
        <taxon>Lysobacteraceae</taxon>
        <taxon>Stenotrophomonas</taxon>
    </lineage>
</organism>
<gene>
    <name evidence="2" type="ORF">SAMN04488690_3937</name>
</gene>
<dbReference type="EMBL" id="FWEU01000006">
    <property type="protein sequence ID" value="SLM26177.1"/>
    <property type="molecule type" value="Genomic_DNA"/>
</dbReference>